<organism evidence="6 7">
    <name type="scientific">Lancefieldella rimae</name>
    <dbReference type="NCBI Taxonomy" id="1383"/>
    <lineage>
        <taxon>Bacteria</taxon>
        <taxon>Bacillati</taxon>
        <taxon>Actinomycetota</taxon>
        <taxon>Coriobacteriia</taxon>
        <taxon>Coriobacteriales</taxon>
        <taxon>Atopobiaceae</taxon>
        <taxon>Lancefieldella</taxon>
    </lineage>
</organism>
<keyword evidence="4 5" id="KW-0472">Membrane</keyword>
<evidence type="ECO:0000256" key="5">
    <source>
        <dbReference type="SAM" id="Phobius"/>
    </source>
</evidence>
<comment type="subcellular location">
    <subcellularLocation>
        <location evidence="1">Membrane</location>
        <topology evidence="1">Multi-pass membrane protein</topology>
    </subcellularLocation>
</comment>
<feature type="transmembrane region" description="Helical" evidence="5">
    <location>
        <begin position="27"/>
        <end position="59"/>
    </location>
</feature>
<protein>
    <submittedName>
        <fullName evidence="6">Energy-coupling factor transporter transmembrane protein EcfT</fullName>
    </submittedName>
</protein>
<sequence>MRILTDSIGAYRSAKTPLHRYDPRLKIALLCVCITGSFIAHAPFGIFGMGVLLAGVLVMSKASPLKAVYSLKPMVVVLAFSLIANTVVLFGASDVHFGILGLSGTGALRGFWAVMRISLALGFVLVFSATTSPVQITEALAFFLRPFAAVGLDVDALSLMTSIALRFIPLTLEEVDRIRTAQRIRAGVCEKETRIEKVRSWFSVLVPVVVSLFRRSEELARTLSDRGFGTHAKTSLLVRPSGYMWAAAGIVTIFVLVCMMV</sequence>
<proteinExistence type="predicted"/>
<feature type="transmembrane region" description="Helical" evidence="5">
    <location>
        <begin position="110"/>
        <end position="130"/>
    </location>
</feature>
<dbReference type="PANTHER" id="PTHR33514">
    <property type="entry name" value="PROTEIN ABCI12, CHLOROPLASTIC"/>
    <property type="match status" value="1"/>
</dbReference>
<accession>A0A930VZ06</accession>
<dbReference type="PANTHER" id="PTHR33514:SF13">
    <property type="entry name" value="PROTEIN ABCI12, CHLOROPLASTIC"/>
    <property type="match status" value="1"/>
</dbReference>
<dbReference type="Proteomes" id="UP000698335">
    <property type="component" value="Unassembled WGS sequence"/>
</dbReference>
<dbReference type="EMBL" id="JABZGW010000034">
    <property type="protein sequence ID" value="MBF4807368.1"/>
    <property type="molecule type" value="Genomic_DNA"/>
</dbReference>
<dbReference type="AlphaFoldDB" id="A0A930VZ06"/>
<dbReference type="CDD" id="cd16914">
    <property type="entry name" value="EcfT"/>
    <property type="match status" value="1"/>
</dbReference>
<evidence type="ECO:0000256" key="3">
    <source>
        <dbReference type="ARBA" id="ARBA00022989"/>
    </source>
</evidence>
<reference evidence="6" key="1">
    <citation type="submission" date="2020-04" db="EMBL/GenBank/DDBJ databases">
        <title>Deep metagenomics examines the oral microbiome during advanced dental caries in children, revealing novel taxa and co-occurrences with host molecules.</title>
        <authorList>
            <person name="Baker J.L."/>
            <person name="Morton J.T."/>
            <person name="Dinis M."/>
            <person name="Alvarez R."/>
            <person name="Tran N.C."/>
            <person name="Knight R."/>
            <person name="Edlund A."/>
        </authorList>
    </citation>
    <scope>NUCLEOTIDE SEQUENCE</scope>
    <source>
        <strain evidence="6">JCVI_38_bin.5</strain>
    </source>
</reference>
<evidence type="ECO:0000256" key="1">
    <source>
        <dbReference type="ARBA" id="ARBA00004141"/>
    </source>
</evidence>
<feature type="transmembrane region" description="Helical" evidence="5">
    <location>
        <begin position="71"/>
        <end position="90"/>
    </location>
</feature>
<evidence type="ECO:0000256" key="2">
    <source>
        <dbReference type="ARBA" id="ARBA00022692"/>
    </source>
</evidence>
<gene>
    <name evidence="6" type="ORF">HXK26_01535</name>
</gene>
<evidence type="ECO:0000256" key="4">
    <source>
        <dbReference type="ARBA" id="ARBA00023136"/>
    </source>
</evidence>
<evidence type="ECO:0000313" key="7">
    <source>
        <dbReference type="Proteomes" id="UP000698335"/>
    </source>
</evidence>
<evidence type="ECO:0000313" key="6">
    <source>
        <dbReference type="EMBL" id="MBF4807368.1"/>
    </source>
</evidence>
<keyword evidence="3 5" id="KW-1133">Transmembrane helix</keyword>
<dbReference type="Pfam" id="PF02361">
    <property type="entry name" value="CbiQ"/>
    <property type="match status" value="1"/>
</dbReference>
<keyword evidence="2 5" id="KW-0812">Transmembrane</keyword>
<feature type="transmembrane region" description="Helical" evidence="5">
    <location>
        <begin position="142"/>
        <end position="168"/>
    </location>
</feature>
<name>A0A930VZ06_9ACTN</name>
<dbReference type="GO" id="GO:0005886">
    <property type="term" value="C:plasma membrane"/>
    <property type="evidence" value="ECO:0007669"/>
    <property type="project" value="UniProtKB-ARBA"/>
</dbReference>
<dbReference type="InterPro" id="IPR003339">
    <property type="entry name" value="ABC/ECF_trnsptr_transmembrane"/>
</dbReference>
<feature type="transmembrane region" description="Helical" evidence="5">
    <location>
        <begin position="242"/>
        <end position="260"/>
    </location>
</feature>
<comment type="caution">
    <text evidence="6">The sequence shown here is derived from an EMBL/GenBank/DDBJ whole genome shotgun (WGS) entry which is preliminary data.</text>
</comment>